<protein>
    <recommendedName>
        <fullName evidence="3">Lipoprotein</fullName>
    </recommendedName>
</protein>
<evidence type="ECO:0008006" key="3">
    <source>
        <dbReference type="Google" id="ProtNLM"/>
    </source>
</evidence>
<dbReference type="PROSITE" id="PS51257">
    <property type="entry name" value="PROKAR_LIPOPROTEIN"/>
    <property type="match status" value="1"/>
</dbReference>
<proteinExistence type="predicted"/>
<organism evidence="1 2">
    <name type="scientific">Campylobacter upsaliensis</name>
    <dbReference type="NCBI Taxonomy" id="28080"/>
    <lineage>
        <taxon>Bacteria</taxon>
        <taxon>Pseudomonadati</taxon>
        <taxon>Campylobacterota</taxon>
        <taxon>Epsilonproteobacteria</taxon>
        <taxon>Campylobacterales</taxon>
        <taxon>Campylobacteraceae</taxon>
        <taxon>Campylobacter</taxon>
    </lineage>
</organism>
<evidence type="ECO:0000313" key="1">
    <source>
        <dbReference type="EMBL" id="SUX26208.1"/>
    </source>
</evidence>
<accession>A0A381EGS1</accession>
<reference evidence="1 2" key="1">
    <citation type="submission" date="2018-06" db="EMBL/GenBank/DDBJ databases">
        <authorList>
            <consortium name="Pathogen Informatics"/>
            <person name="Doyle S."/>
        </authorList>
    </citation>
    <scope>NUCLEOTIDE SEQUENCE [LARGE SCALE GENOMIC DNA]</scope>
    <source>
        <strain evidence="1 2">NCTC12264</strain>
    </source>
</reference>
<gene>
    <name evidence="1" type="ORF">NCTC12264_00429</name>
</gene>
<dbReference type="AlphaFoldDB" id="A0A381EGS1"/>
<dbReference type="RefSeq" id="WP_257400988.1">
    <property type="nucleotide sequence ID" value="NZ_JANKIP010000021.1"/>
</dbReference>
<evidence type="ECO:0000313" key="2">
    <source>
        <dbReference type="Proteomes" id="UP000254161"/>
    </source>
</evidence>
<dbReference type="EMBL" id="UFUZ01000001">
    <property type="protein sequence ID" value="SUX26208.1"/>
    <property type="molecule type" value="Genomic_DNA"/>
</dbReference>
<sequence>MKQIIFLILTTIIISACSSKSRGIDPISPCACYEIEKITSNKG</sequence>
<dbReference type="Proteomes" id="UP000254161">
    <property type="component" value="Unassembled WGS sequence"/>
</dbReference>
<name>A0A381EGS1_CAMUP</name>